<dbReference type="Proteomes" id="UP001500021">
    <property type="component" value="Unassembled WGS sequence"/>
</dbReference>
<keyword evidence="2" id="KW-1185">Reference proteome</keyword>
<protein>
    <recommendedName>
        <fullName evidence="3">Integrase catalytic domain-containing protein</fullName>
    </recommendedName>
</protein>
<reference evidence="2" key="1">
    <citation type="journal article" date="2019" name="Int. J. Syst. Evol. Microbiol.">
        <title>The Global Catalogue of Microorganisms (GCM) 10K type strain sequencing project: providing services to taxonomists for standard genome sequencing and annotation.</title>
        <authorList>
            <consortium name="The Broad Institute Genomics Platform"/>
            <consortium name="The Broad Institute Genome Sequencing Center for Infectious Disease"/>
            <person name="Wu L."/>
            <person name="Ma J."/>
        </authorList>
    </citation>
    <scope>NUCLEOTIDE SEQUENCE [LARGE SCALE GENOMIC DNA]</scope>
    <source>
        <strain evidence="2">JCM 15608</strain>
    </source>
</reference>
<name>A0ABP3WIP6_9GAMM</name>
<comment type="caution">
    <text evidence="1">The sequence shown here is derived from an EMBL/GenBank/DDBJ whole genome shotgun (WGS) entry which is preliminary data.</text>
</comment>
<sequence>MERFFEWIPTKGYVNFTQAKQEITNYIIGYYSQTRPHRYNAGLSPNESERRYWLNSKTVANFT</sequence>
<organism evidence="1 2">
    <name type="scientific">Colwellia asteriadis</name>
    <dbReference type="NCBI Taxonomy" id="517723"/>
    <lineage>
        <taxon>Bacteria</taxon>
        <taxon>Pseudomonadati</taxon>
        <taxon>Pseudomonadota</taxon>
        <taxon>Gammaproteobacteria</taxon>
        <taxon>Alteromonadales</taxon>
        <taxon>Colwelliaceae</taxon>
        <taxon>Colwellia</taxon>
    </lineage>
</organism>
<accession>A0ABP3WIP6</accession>
<evidence type="ECO:0008006" key="3">
    <source>
        <dbReference type="Google" id="ProtNLM"/>
    </source>
</evidence>
<gene>
    <name evidence="1" type="ORF">GCM10009111_23290</name>
</gene>
<dbReference type="EMBL" id="BAAAFA010000008">
    <property type="protein sequence ID" value="GAA0819375.1"/>
    <property type="molecule type" value="Genomic_DNA"/>
</dbReference>
<evidence type="ECO:0000313" key="2">
    <source>
        <dbReference type="Proteomes" id="UP001500021"/>
    </source>
</evidence>
<evidence type="ECO:0000313" key="1">
    <source>
        <dbReference type="EMBL" id="GAA0819375.1"/>
    </source>
</evidence>
<proteinExistence type="predicted"/>